<dbReference type="PANTHER" id="PTHR44591">
    <property type="entry name" value="STRESS RESPONSE REGULATOR PROTEIN 1"/>
    <property type="match status" value="1"/>
</dbReference>
<dbReference type="SUPFAM" id="SSF52172">
    <property type="entry name" value="CheY-like"/>
    <property type="match status" value="1"/>
</dbReference>
<dbReference type="SMART" id="SM00448">
    <property type="entry name" value="REC"/>
    <property type="match status" value="1"/>
</dbReference>
<keyword evidence="1 2" id="KW-0597">Phosphoprotein</keyword>
<keyword evidence="5" id="KW-1185">Reference proteome</keyword>
<feature type="domain" description="Response regulatory" evidence="3">
    <location>
        <begin position="3"/>
        <end position="123"/>
    </location>
</feature>
<dbReference type="Pfam" id="PF00072">
    <property type="entry name" value="Response_reg"/>
    <property type="match status" value="1"/>
</dbReference>
<name>A0A7Y9QYI3_9BURK</name>
<evidence type="ECO:0000313" key="5">
    <source>
        <dbReference type="Proteomes" id="UP000518288"/>
    </source>
</evidence>
<evidence type="ECO:0000256" key="2">
    <source>
        <dbReference type="PROSITE-ProRule" id="PRU00169"/>
    </source>
</evidence>
<dbReference type="InterPro" id="IPR011006">
    <property type="entry name" value="CheY-like_superfamily"/>
</dbReference>
<comment type="caution">
    <text evidence="4">The sequence shown here is derived from an EMBL/GenBank/DDBJ whole genome shotgun (WGS) entry which is preliminary data.</text>
</comment>
<dbReference type="InterPro" id="IPR001789">
    <property type="entry name" value="Sig_transdc_resp-reg_receiver"/>
</dbReference>
<dbReference type="AlphaFoldDB" id="A0A7Y9QYI3"/>
<dbReference type="Proteomes" id="UP000518288">
    <property type="component" value="Unassembled WGS sequence"/>
</dbReference>
<dbReference type="PROSITE" id="PS50110">
    <property type="entry name" value="RESPONSE_REGULATORY"/>
    <property type="match status" value="1"/>
</dbReference>
<dbReference type="InterPro" id="IPR050595">
    <property type="entry name" value="Bact_response_regulator"/>
</dbReference>
<dbReference type="Gene3D" id="3.40.50.2300">
    <property type="match status" value="1"/>
</dbReference>
<reference evidence="4 5" key="1">
    <citation type="submission" date="2020-07" db="EMBL/GenBank/DDBJ databases">
        <title>Genomic Encyclopedia of Archaeal and Bacterial Type Strains, Phase II (KMG-II): from individual species to whole genera.</title>
        <authorList>
            <person name="Goeker M."/>
        </authorList>
    </citation>
    <scope>NUCLEOTIDE SEQUENCE [LARGE SCALE GENOMIC DNA]</scope>
    <source>
        <strain evidence="4 5">DSM 21226</strain>
    </source>
</reference>
<evidence type="ECO:0000313" key="4">
    <source>
        <dbReference type="EMBL" id="NYG32974.1"/>
    </source>
</evidence>
<sequence>MHTILLVDDDALLRDTVRQLLELDGHRVIDVAGGAAGLLHLAQHASGVDLVITDMLMPVMDGAQFIVQLKQSHPGLPVIAISGGRRTLSPQFNLDTANLLGVAKSLPKPFGRDALQAAVRSVLPP</sequence>
<dbReference type="EMBL" id="JACCFH010000001">
    <property type="protein sequence ID" value="NYG32974.1"/>
    <property type="molecule type" value="Genomic_DNA"/>
</dbReference>
<dbReference type="PANTHER" id="PTHR44591:SF23">
    <property type="entry name" value="CHEY SUBFAMILY"/>
    <property type="match status" value="1"/>
</dbReference>
<proteinExistence type="predicted"/>
<evidence type="ECO:0000256" key="1">
    <source>
        <dbReference type="ARBA" id="ARBA00022553"/>
    </source>
</evidence>
<accession>A0A7Y9QYI3</accession>
<dbReference type="GO" id="GO:0000160">
    <property type="term" value="P:phosphorelay signal transduction system"/>
    <property type="evidence" value="ECO:0007669"/>
    <property type="project" value="InterPro"/>
</dbReference>
<feature type="modified residue" description="4-aspartylphosphate" evidence="2">
    <location>
        <position position="54"/>
    </location>
</feature>
<dbReference type="RefSeq" id="WP_179633795.1">
    <property type="nucleotide sequence ID" value="NZ_JACCFH010000001.1"/>
</dbReference>
<evidence type="ECO:0000259" key="3">
    <source>
        <dbReference type="PROSITE" id="PS50110"/>
    </source>
</evidence>
<gene>
    <name evidence="4" type="ORF">BDD16_001960</name>
</gene>
<protein>
    <submittedName>
        <fullName evidence="4">CheY-like chemotaxis protein</fullName>
    </submittedName>
</protein>
<organism evidence="4 5">
    <name type="scientific">Sphaerotilus montanus</name>
    <dbReference type="NCBI Taxonomy" id="522889"/>
    <lineage>
        <taxon>Bacteria</taxon>
        <taxon>Pseudomonadati</taxon>
        <taxon>Pseudomonadota</taxon>
        <taxon>Betaproteobacteria</taxon>
        <taxon>Burkholderiales</taxon>
        <taxon>Sphaerotilaceae</taxon>
        <taxon>Sphaerotilus</taxon>
    </lineage>
</organism>